<dbReference type="PROSITE" id="PS50885">
    <property type="entry name" value="HAMP"/>
    <property type="match status" value="1"/>
</dbReference>
<evidence type="ECO:0000313" key="17">
    <source>
        <dbReference type="Proteomes" id="UP000256977"/>
    </source>
</evidence>
<organism evidence="16 17">
    <name type="scientific">Cohnella phaseoli</name>
    <dbReference type="NCBI Taxonomy" id="456490"/>
    <lineage>
        <taxon>Bacteria</taxon>
        <taxon>Bacillati</taxon>
        <taxon>Bacillota</taxon>
        <taxon>Bacilli</taxon>
        <taxon>Bacillales</taxon>
        <taxon>Paenibacillaceae</taxon>
        <taxon>Cohnella</taxon>
    </lineage>
</organism>
<keyword evidence="17" id="KW-1185">Reference proteome</keyword>
<dbReference type="InterPro" id="IPR050640">
    <property type="entry name" value="Bact_2-comp_sensor_kinase"/>
</dbReference>
<comment type="catalytic activity">
    <reaction evidence="1">
        <text>ATP + protein L-histidine = ADP + protein N-phospho-L-histidine.</text>
        <dbReference type="EC" id="2.7.13.3"/>
    </reaction>
</comment>
<comment type="caution">
    <text evidence="16">The sequence shown here is derived from an EMBL/GenBank/DDBJ whole genome shotgun (WGS) entry which is preliminary data.</text>
</comment>
<evidence type="ECO:0000256" key="11">
    <source>
        <dbReference type="ARBA" id="ARBA00023136"/>
    </source>
</evidence>
<dbReference type="Pfam" id="PF06580">
    <property type="entry name" value="His_kinase"/>
    <property type="match status" value="1"/>
</dbReference>
<keyword evidence="10" id="KW-0902">Two-component regulatory system</keyword>
<dbReference type="SUPFAM" id="SSF55874">
    <property type="entry name" value="ATPase domain of HSP90 chaperone/DNA topoisomerase II/histidine kinase"/>
    <property type="match status" value="1"/>
</dbReference>
<dbReference type="GO" id="GO:0000155">
    <property type="term" value="F:phosphorelay sensor kinase activity"/>
    <property type="evidence" value="ECO:0007669"/>
    <property type="project" value="InterPro"/>
</dbReference>
<evidence type="ECO:0000256" key="10">
    <source>
        <dbReference type="ARBA" id="ARBA00023012"/>
    </source>
</evidence>
<evidence type="ECO:0000256" key="9">
    <source>
        <dbReference type="ARBA" id="ARBA00022840"/>
    </source>
</evidence>
<dbReference type="InterPro" id="IPR004358">
    <property type="entry name" value="Sig_transdc_His_kin-like_C"/>
</dbReference>
<evidence type="ECO:0000256" key="5">
    <source>
        <dbReference type="ARBA" id="ARBA00022553"/>
    </source>
</evidence>
<dbReference type="OrthoDB" id="9776552at2"/>
<keyword evidence="8 16" id="KW-0418">Kinase</keyword>
<dbReference type="PRINTS" id="PR00344">
    <property type="entry name" value="BCTRLSENSOR"/>
</dbReference>
<evidence type="ECO:0000256" key="8">
    <source>
        <dbReference type="ARBA" id="ARBA00022777"/>
    </source>
</evidence>
<keyword evidence="7" id="KW-0547">Nucleotide-binding</keyword>
<dbReference type="RefSeq" id="WP_116061689.1">
    <property type="nucleotide sequence ID" value="NZ_QRDZ01000012.1"/>
</dbReference>
<keyword evidence="13" id="KW-1133">Transmembrane helix</keyword>
<keyword evidence="5" id="KW-0597">Phosphoprotein</keyword>
<feature type="transmembrane region" description="Helical" evidence="13">
    <location>
        <begin position="288"/>
        <end position="312"/>
    </location>
</feature>
<keyword evidence="12" id="KW-0175">Coiled coil</keyword>
<dbReference type="Gene3D" id="6.10.340.10">
    <property type="match status" value="1"/>
</dbReference>
<dbReference type="CDD" id="cd06225">
    <property type="entry name" value="HAMP"/>
    <property type="match status" value="1"/>
</dbReference>
<evidence type="ECO:0000313" key="16">
    <source>
        <dbReference type="EMBL" id="RED76398.1"/>
    </source>
</evidence>
<dbReference type="InterPro" id="IPR010559">
    <property type="entry name" value="Sig_transdc_His_kin_internal"/>
</dbReference>
<evidence type="ECO:0000256" key="12">
    <source>
        <dbReference type="SAM" id="Coils"/>
    </source>
</evidence>
<dbReference type="InterPro" id="IPR036890">
    <property type="entry name" value="HATPase_C_sf"/>
</dbReference>
<dbReference type="SUPFAM" id="SSF158472">
    <property type="entry name" value="HAMP domain-like"/>
    <property type="match status" value="1"/>
</dbReference>
<evidence type="ECO:0000256" key="1">
    <source>
        <dbReference type="ARBA" id="ARBA00000085"/>
    </source>
</evidence>
<dbReference type="Pfam" id="PF00672">
    <property type="entry name" value="HAMP"/>
    <property type="match status" value="1"/>
</dbReference>
<feature type="domain" description="HAMP" evidence="15">
    <location>
        <begin position="309"/>
        <end position="361"/>
    </location>
</feature>
<evidence type="ECO:0000259" key="15">
    <source>
        <dbReference type="PROSITE" id="PS50885"/>
    </source>
</evidence>
<dbReference type="PANTHER" id="PTHR34220">
    <property type="entry name" value="SENSOR HISTIDINE KINASE YPDA"/>
    <property type="match status" value="1"/>
</dbReference>
<evidence type="ECO:0000256" key="13">
    <source>
        <dbReference type="SAM" id="Phobius"/>
    </source>
</evidence>
<sequence>MKYWQRVRLLQKLILVFIFFLIIPVLVIGLYLFSTSLPLVQKENREMLEKVVYQFNENIQYRITGYQNILMQMAFDPRISAALTQKYERLQDEVAALQQMNSLVSRTQAYFPMKRIQFYKTNPTLHEDGGTILNIEKASVKEWYPAMEAEERQFYWHFSRSGPPTFHISKWLVDYLSNEKYGIIDIEVTAGALFDQLSSPLEYSDSWMVVADAEGRALIDARDVRTGENVKELEYLNRAFADKRGWYATKIDGKMNLIVFETNRLGWKIVSVVSQESLWQKLRLVKNAAIVVGMLFVGLTLVVLIGFGGRLTKRLNALIRSMRKVRDGDLGLMVKVHGNDELADVEAEFNRMSTQLEESVKEIAAARSATETEKLRLLQAQINPHFLYNTLALVKSMAMDIDSSEISGTVDALAKFFRLALNRGGDILPLSEELEHVQAYLDIHEQRYPGRIAVEFDVEERALSCEMIKITLQPIVENALLHAFESTGGKGKIGIRARLQGENELCIEIMDNGKGMSAEQLNELLLGGGSGLRETGGGFGIFNVNERLKRYFGPSCRMTIDSSIGRGTNVRIVIPQTIELRQSSLNTSLDRG</sequence>
<feature type="domain" description="Histidine kinase" evidence="14">
    <location>
        <begin position="472"/>
        <end position="578"/>
    </location>
</feature>
<dbReference type="Proteomes" id="UP000256977">
    <property type="component" value="Unassembled WGS sequence"/>
</dbReference>
<keyword evidence="13" id="KW-0812">Transmembrane</keyword>
<dbReference type="Pfam" id="PF02518">
    <property type="entry name" value="HATPase_c"/>
    <property type="match status" value="1"/>
</dbReference>
<dbReference type="AlphaFoldDB" id="A0A3D9JQU3"/>
<keyword evidence="4" id="KW-1003">Cell membrane</keyword>
<dbReference type="Gene3D" id="3.30.565.10">
    <property type="entry name" value="Histidine kinase-like ATPase, C-terminal domain"/>
    <property type="match status" value="1"/>
</dbReference>
<dbReference type="InterPro" id="IPR003594">
    <property type="entry name" value="HATPase_dom"/>
</dbReference>
<evidence type="ECO:0000256" key="3">
    <source>
        <dbReference type="ARBA" id="ARBA00012438"/>
    </source>
</evidence>
<dbReference type="InterPro" id="IPR005467">
    <property type="entry name" value="His_kinase_dom"/>
</dbReference>
<evidence type="ECO:0000256" key="2">
    <source>
        <dbReference type="ARBA" id="ARBA00004651"/>
    </source>
</evidence>
<evidence type="ECO:0000256" key="6">
    <source>
        <dbReference type="ARBA" id="ARBA00022679"/>
    </source>
</evidence>
<keyword evidence="9" id="KW-0067">ATP-binding</keyword>
<feature type="transmembrane region" description="Helical" evidence="13">
    <location>
        <begin position="12"/>
        <end position="33"/>
    </location>
</feature>
<dbReference type="GO" id="GO:0005886">
    <property type="term" value="C:plasma membrane"/>
    <property type="evidence" value="ECO:0007669"/>
    <property type="project" value="UniProtKB-SubCell"/>
</dbReference>
<dbReference type="PANTHER" id="PTHR34220:SF7">
    <property type="entry name" value="SENSOR HISTIDINE KINASE YPDA"/>
    <property type="match status" value="1"/>
</dbReference>
<proteinExistence type="predicted"/>
<accession>A0A3D9JQU3</accession>
<feature type="coiled-coil region" evidence="12">
    <location>
        <begin position="80"/>
        <end position="107"/>
    </location>
</feature>
<evidence type="ECO:0000256" key="7">
    <source>
        <dbReference type="ARBA" id="ARBA00022741"/>
    </source>
</evidence>
<evidence type="ECO:0000259" key="14">
    <source>
        <dbReference type="PROSITE" id="PS50109"/>
    </source>
</evidence>
<dbReference type="SMART" id="SM00387">
    <property type="entry name" value="HATPase_c"/>
    <property type="match status" value="1"/>
</dbReference>
<dbReference type="SMART" id="SM00304">
    <property type="entry name" value="HAMP"/>
    <property type="match status" value="1"/>
</dbReference>
<dbReference type="GO" id="GO:0005524">
    <property type="term" value="F:ATP binding"/>
    <property type="evidence" value="ECO:0007669"/>
    <property type="project" value="UniProtKB-KW"/>
</dbReference>
<name>A0A3D9JQU3_9BACL</name>
<dbReference type="InterPro" id="IPR003660">
    <property type="entry name" value="HAMP_dom"/>
</dbReference>
<dbReference type="EC" id="2.7.13.3" evidence="3"/>
<comment type="subcellular location">
    <subcellularLocation>
        <location evidence="2">Cell membrane</location>
        <topology evidence="2">Multi-pass membrane protein</topology>
    </subcellularLocation>
</comment>
<dbReference type="PROSITE" id="PS50109">
    <property type="entry name" value="HIS_KIN"/>
    <property type="match status" value="1"/>
</dbReference>
<keyword evidence="6" id="KW-0808">Transferase</keyword>
<dbReference type="EMBL" id="QRDZ01000012">
    <property type="protein sequence ID" value="RED76398.1"/>
    <property type="molecule type" value="Genomic_DNA"/>
</dbReference>
<protein>
    <recommendedName>
        <fullName evidence="3">histidine kinase</fullName>
        <ecNumber evidence="3">2.7.13.3</ecNumber>
    </recommendedName>
</protein>
<evidence type="ECO:0000256" key="4">
    <source>
        <dbReference type="ARBA" id="ARBA00022475"/>
    </source>
</evidence>
<keyword evidence="11 13" id="KW-0472">Membrane</keyword>
<reference evidence="16 17" key="1">
    <citation type="submission" date="2018-07" db="EMBL/GenBank/DDBJ databases">
        <title>Genomic Encyclopedia of Type Strains, Phase III (KMG-III): the genomes of soil and plant-associated and newly described type strains.</title>
        <authorList>
            <person name="Whitman W."/>
        </authorList>
    </citation>
    <scope>NUCLEOTIDE SEQUENCE [LARGE SCALE GENOMIC DNA]</scope>
    <source>
        <strain evidence="16 17">CECT 7287</strain>
    </source>
</reference>
<gene>
    <name evidence="16" type="ORF">DFP98_112116</name>
</gene>